<dbReference type="RefSeq" id="WP_377321046.1">
    <property type="nucleotide sequence ID" value="NZ_JBHSNF010000003.1"/>
</dbReference>
<comment type="caution">
    <text evidence="1">The sequence shown here is derived from an EMBL/GenBank/DDBJ whole genome shotgun (WGS) entry which is preliminary data.</text>
</comment>
<dbReference type="Proteomes" id="UP001596114">
    <property type="component" value="Unassembled WGS sequence"/>
</dbReference>
<reference evidence="2" key="1">
    <citation type="journal article" date="2019" name="Int. J. Syst. Evol. Microbiol.">
        <title>The Global Catalogue of Microorganisms (GCM) 10K type strain sequencing project: providing services to taxonomists for standard genome sequencing and annotation.</title>
        <authorList>
            <consortium name="The Broad Institute Genomics Platform"/>
            <consortium name="The Broad Institute Genome Sequencing Center for Infectious Disease"/>
            <person name="Wu L."/>
            <person name="Ma J."/>
        </authorList>
    </citation>
    <scope>NUCLEOTIDE SEQUENCE [LARGE SCALE GENOMIC DNA]</scope>
    <source>
        <strain evidence="2">CGMCC 1.16619</strain>
    </source>
</reference>
<dbReference type="EMBL" id="JBHSNF010000003">
    <property type="protein sequence ID" value="MFC5526898.1"/>
    <property type="molecule type" value="Genomic_DNA"/>
</dbReference>
<accession>A0ABW0QQX6</accession>
<evidence type="ECO:0000313" key="2">
    <source>
        <dbReference type="Proteomes" id="UP001596114"/>
    </source>
</evidence>
<name>A0ABW0QQX6_9GAMM</name>
<organism evidence="1 2">
    <name type="scientific">Rhodanobacter ginsengisoli</name>
    <dbReference type="NCBI Taxonomy" id="418646"/>
    <lineage>
        <taxon>Bacteria</taxon>
        <taxon>Pseudomonadati</taxon>
        <taxon>Pseudomonadota</taxon>
        <taxon>Gammaproteobacteria</taxon>
        <taxon>Lysobacterales</taxon>
        <taxon>Rhodanobacteraceae</taxon>
        <taxon>Rhodanobacter</taxon>
    </lineage>
</organism>
<keyword evidence="2" id="KW-1185">Reference proteome</keyword>
<gene>
    <name evidence="1" type="ORF">ACFPPA_14250</name>
</gene>
<sequence length="80" mass="8763">MRIVLTIKESNHGLWCICSGSAVLYDKLRFAHAIRLSRGLAREEHENSGHAVGVEMVCSEFTISLVQYAGSDVTRQATAA</sequence>
<evidence type="ECO:0000313" key="1">
    <source>
        <dbReference type="EMBL" id="MFC5526898.1"/>
    </source>
</evidence>
<protein>
    <submittedName>
        <fullName evidence="1">Uncharacterized protein</fullName>
    </submittedName>
</protein>
<proteinExistence type="predicted"/>